<dbReference type="PANTHER" id="PTHR39217">
    <property type="match status" value="1"/>
</dbReference>
<gene>
    <name evidence="1" type="ORF">UFOPK1711_00173</name>
    <name evidence="2" type="ORF">UFOPK2143_01077</name>
</gene>
<dbReference type="PANTHER" id="PTHR39217:SF1">
    <property type="entry name" value="GLUTATHIONE SYNTHETASE"/>
    <property type="match status" value="1"/>
</dbReference>
<dbReference type="SUPFAM" id="SSF56059">
    <property type="entry name" value="Glutathione synthetase ATP-binding domain-like"/>
    <property type="match status" value="1"/>
</dbReference>
<protein>
    <submittedName>
        <fullName evidence="1">Unannotated protein</fullName>
    </submittedName>
</protein>
<accession>A0A6J6DQW7</accession>
<organism evidence="1">
    <name type="scientific">freshwater metagenome</name>
    <dbReference type="NCBI Taxonomy" id="449393"/>
    <lineage>
        <taxon>unclassified sequences</taxon>
        <taxon>metagenomes</taxon>
        <taxon>ecological metagenomes</taxon>
    </lineage>
</organism>
<dbReference type="EMBL" id="CAEZVV010000066">
    <property type="protein sequence ID" value="CAB4647540.1"/>
    <property type="molecule type" value="Genomic_DNA"/>
</dbReference>
<evidence type="ECO:0000313" key="1">
    <source>
        <dbReference type="EMBL" id="CAB4565359.1"/>
    </source>
</evidence>
<dbReference type="EMBL" id="CAEZTR010000005">
    <property type="protein sequence ID" value="CAB4565359.1"/>
    <property type="molecule type" value="Genomic_DNA"/>
</dbReference>
<dbReference type="AlphaFoldDB" id="A0A6J6DQW7"/>
<sequence length="302" mass="33360">MRVAFVTTIDQDAIHDDVDLPLQVTAFADSGIDLVQAPWEDRTVDWDSFDLVVVRSPWNYVDRLDEFRHWLDARRHMRTIHNPVSLIEWNMDKRYLADLAARGVPIVPTVFAESMEQFQVAAASAGSSEIVVKPSVSAGSRLTGRFVVEDPAAEELASQILAKGFAVMVQPFASRIDDHGEIGTVLFDGMVSHSFRKAALLAKGGALVGGEYREEITAIVVPDDVLAVVEVASMAVTAIARERGWLAGNEELLYGRYDVIRLDDGSPALLEAELFEPCFFLPTDSEAPRRFIDAVGRRMPNS</sequence>
<name>A0A6J6DQW7_9ZZZZ</name>
<reference evidence="1" key="1">
    <citation type="submission" date="2020-05" db="EMBL/GenBank/DDBJ databases">
        <authorList>
            <person name="Chiriac C."/>
            <person name="Salcher M."/>
            <person name="Ghai R."/>
            <person name="Kavagutti S V."/>
        </authorList>
    </citation>
    <scope>NUCLEOTIDE SEQUENCE</scope>
</reference>
<proteinExistence type="predicted"/>
<evidence type="ECO:0000313" key="2">
    <source>
        <dbReference type="EMBL" id="CAB4647540.1"/>
    </source>
</evidence>
<dbReference type="InterPro" id="IPR053191">
    <property type="entry name" value="DcsG_Biosynth_Enzyme"/>
</dbReference>